<evidence type="ECO:0000313" key="6">
    <source>
        <dbReference type="EMBL" id="SVD48513.1"/>
    </source>
</evidence>
<dbReference type="SUPFAM" id="SSF55920">
    <property type="entry name" value="Creatinase/aminopeptidase"/>
    <property type="match status" value="1"/>
</dbReference>
<keyword evidence="4" id="KW-0378">Hydrolase</keyword>
<dbReference type="Gene3D" id="3.90.230.10">
    <property type="entry name" value="Creatinase/methionine aminopeptidase superfamily"/>
    <property type="match status" value="1"/>
</dbReference>
<protein>
    <recommendedName>
        <fullName evidence="5">Peptidase M24 domain-containing protein</fullName>
    </recommendedName>
</protein>
<accession>A0A382VPU1</accession>
<dbReference type="InterPro" id="IPR000994">
    <property type="entry name" value="Pept_M24"/>
</dbReference>
<dbReference type="PANTHER" id="PTHR43330">
    <property type="entry name" value="METHIONINE AMINOPEPTIDASE"/>
    <property type="match status" value="1"/>
</dbReference>
<dbReference type="InterPro" id="IPR001714">
    <property type="entry name" value="Pept_M24_MAP"/>
</dbReference>
<dbReference type="GO" id="GO:0070006">
    <property type="term" value="F:metalloaminopeptidase activity"/>
    <property type="evidence" value="ECO:0007669"/>
    <property type="project" value="InterPro"/>
</dbReference>
<keyword evidence="2" id="KW-0645">Protease</keyword>
<dbReference type="InterPro" id="IPR036005">
    <property type="entry name" value="Creatinase/aminopeptidase-like"/>
</dbReference>
<name>A0A382VPU1_9ZZZZ</name>
<evidence type="ECO:0000256" key="3">
    <source>
        <dbReference type="ARBA" id="ARBA00022723"/>
    </source>
</evidence>
<organism evidence="6">
    <name type="scientific">marine metagenome</name>
    <dbReference type="NCBI Taxonomy" id="408172"/>
    <lineage>
        <taxon>unclassified sequences</taxon>
        <taxon>metagenomes</taxon>
        <taxon>ecological metagenomes</taxon>
    </lineage>
</organism>
<dbReference type="NCBIfam" id="TIGR00500">
    <property type="entry name" value="met_pdase_I"/>
    <property type="match status" value="1"/>
</dbReference>
<evidence type="ECO:0000259" key="5">
    <source>
        <dbReference type="Pfam" id="PF00557"/>
    </source>
</evidence>
<reference evidence="6" key="1">
    <citation type="submission" date="2018-05" db="EMBL/GenBank/DDBJ databases">
        <authorList>
            <person name="Lanie J.A."/>
            <person name="Ng W.-L."/>
            <person name="Kazmierczak K.M."/>
            <person name="Andrzejewski T.M."/>
            <person name="Davidsen T.M."/>
            <person name="Wayne K.J."/>
            <person name="Tettelin H."/>
            <person name="Glass J.I."/>
            <person name="Rusch D."/>
            <person name="Podicherti R."/>
            <person name="Tsui H.-C.T."/>
            <person name="Winkler M.E."/>
        </authorList>
    </citation>
    <scope>NUCLEOTIDE SEQUENCE</scope>
</reference>
<feature type="domain" description="Peptidase M24" evidence="5">
    <location>
        <begin position="10"/>
        <end position="205"/>
    </location>
</feature>
<sequence>MTIENEEDLEKLRIIGRIVFETLMLMKRHLQVGITTKQPDRTGQQNLQRYGARSAPILMYDFPGHTCISINNEAAHGIPSERKVGAGDVVNIDVSAELGGYFGDTGATFTVPPVDPRIEYLCQVTRKSLKAAMKAARSGAKVSQIGQAIERTARQSGFTTIKDLGSHGIGRSLHEEPHFIPNFNDRKENRVLHEGQVITIEPFISTGSESTITADDGWTLLTEDGNFSAQY</sequence>
<keyword evidence="1" id="KW-0031">Aminopeptidase</keyword>
<dbReference type="InterPro" id="IPR002467">
    <property type="entry name" value="Pept_M24A_MAP1"/>
</dbReference>
<gene>
    <name evidence="6" type="ORF">METZ01_LOCUS401367</name>
</gene>
<dbReference type="AlphaFoldDB" id="A0A382VPU1"/>
<evidence type="ECO:0000256" key="2">
    <source>
        <dbReference type="ARBA" id="ARBA00022670"/>
    </source>
</evidence>
<dbReference type="PRINTS" id="PR00599">
    <property type="entry name" value="MAPEPTIDASE"/>
</dbReference>
<evidence type="ECO:0000256" key="1">
    <source>
        <dbReference type="ARBA" id="ARBA00022438"/>
    </source>
</evidence>
<proteinExistence type="predicted"/>
<dbReference type="Pfam" id="PF00557">
    <property type="entry name" value="Peptidase_M24"/>
    <property type="match status" value="1"/>
</dbReference>
<dbReference type="EMBL" id="UINC01153670">
    <property type="protein sequence ID" value="SVD48513.1"/>
    <property type="molecule type" value="Genomic_DNA"/>
</dbReference>
<feature type="non-terminal residue" evidence="6">
    <location>
        <position position="231"/>
    </location>
</feature>
<dbReference type="CDD" id="cd01086">
    <property type="entry name" value="MetAP1"/>
    <property type="match status" value="1"/>
</dbReference>
<evidence type="ECO:0000256" key="4">
    <source>
        <dbReference type="ARBA" id="ARBA00022801"/>
    </source>
</evidence>
<keyword evidence="3" id="KW-0479">Metal-binding</keyword>
<dbReference type="GO" id="GO:0006508">
    <property type="term" value="P:proteolysis"/>
    <property type="evidence" value="ECO:0007669"/>
    <property type="project" value="UniProtKB-KW"/>
</dbReference>
<dbReference type="PANTHER" id="PTHR43330:SF13">
    <property type="entry name" value="METHIONINE AMINOPEPTIDASE 2"/>
    <property type="match status" value="1"/>
</dbReference>
<dbReference type="GO" id="GO:0046872">
    <property type="term" value="F:metal ion binding"/>
    <property type="evidence" value="ECO:0007669"/>
    <property type="project" value="UniProtKB-KW"/>
</dbReference>